<evidence type="ECO:0000259" key="1">
    <source>
        <dbReference type="PROSITE" id="PS50995"/>
    </source>
</evidence>
<evidence type="ECO:0000313" key="3">
    <source>
        <dbReference type="Proteomes" id="UP000651977"/>
    </source>
</evidence>
<comment type="caution">
    <text evidence="2">The sequence shown here is derived from an EMBL/GenBank/DDBJ whole genome shotgun (WGS) entry which is preliminary data.</text>
</comment>
<dbReference type="PANTHER" id="PTHR33164">
    <property type="entry name" value="TRANSCRIPTIONAL REGULATOR, MARR FAMILY"/>
    <property type="match status" value="1"/>
</dbReference>
<proteinExistence type="predicted"/>
<dbReference type="InterPro" id="IPR036390">
    <property type="entry name" value="WH_DNA-bd_sf"/>
</dbReference>
<feature type="domain" description="HTH marR-type" evidence="1">
    <location>
        <begin position="1"/>
        <end position="136"/>
    </location>
</feature>
<dbReference type="EMBL" id="BMDY01000020">
    <property type="protein sequence ID" value="GGB14620.1"/>
    <property type="molecule type" value="Genomic_DNA"/>
</dbReference>
<evidence type="ECO:0000313" key="2">
    <source>
        <dbReference type="EMBL" id="GGB14620.1"/>
    </source>
</evidence>
<sequence>MNRIEEVLVALRRVIRGTDLYSKHLAKTTGLTAPQMLLLQTIRNMGKVTIGELANEMSLSQATVTSILDRLEKRQLVYRERSQQDKRKVHAHLTEQAAEVLKEAPIPLQEQFTKQFDELQEWEQMMIISSLQRVAKMMDAHNIDAAPVLDLGVLDRQSTNIDKV</sequence>
<dbReference type="RefSeq" id="WP_055733386.1">
    <property type="nucleotide sequence ID" value="NZ_BMDY01000020.1"/>
</dbReference>
<dbReference type="InterPro" id="IPR036388">
    <property type="entry name" value="WH-like_DNA-bd_sf"/>
</dbReference>
<protein>
    <submittedName>
        <fullName evidence="2">MarR family transcriptional regulator</fullName>
    </submittedName>
</protein>
<keyword evidence="3" id="KW-1185">Reference proteome</keyword>
<dbReference type="PRINTS" id="PR00598">
    <property type="entry name" value="HTHMARR"/>
</dbReference>
<reference evidence="3" key="1">
    <citation type="journal article" date="2019" name="Int. J. Syst. Evol. Microbiol.">
        <title>The Global Catalogue of Microorganisms (GCM) 10K type strain sequencing project: providing services to taxonomists for standard genome sequencing and annotation.</title>
        <authorList>
            <consortium name="The Broad Institute Genomics Platform"/>
            <consortium name="The Broad Institute Genome Sequencing Center for Infectious Disease"/>
            <person name="Wu L."/>
            <person name="Ma J."/>
        </authorList>
    </citation>
    <scope>NUCLEOTIDE SEQUENCE [LARGE SCALE GENOMIC DNA]</scope>
    <source>
        <strain evidence="3">CGMCC 1.10131</strain>
    </source>
</reference>
<accession>A0ABQ1I5Z3</accession>
<dbReference type="InterPro" id="IPR000835">
    <property type="entry name" value="HTH_MarR-typ"/>
</dbReference>
<dbReference type="SUPFAM" id="SSF46785">
    <property type="entry name" value="Winged helix' DNA-binding domain"/>
    <property type="match status" value="1"/>
</dbReference>
<dbReference type="Proteomes" id="UP000651977">
    <property type="component" value="Unassembled WGS sequence"/>
</dbReference>
<dbReference type="Gene3D" id="1.10.10.10">
    <property type="entry name" value="Winged helix-like DNA-binding domain superfamily/Winged helix DNA-binding domain"/>
    <property type="match status" value="1"/>
</dbReference>
<gene>
    <name evidence="2" type="ORF">GCM10007414_30050</name>
</gene>
<dbReference type="Pfam" id="PF01047">
    <property type="entry name" value="MarR"/>
    <property type="match status" value="1"/>
</dbReference>
<dbReference type="PANTHER" id="PTHR33164:SF89">
    <property type="entry name" value="MARR FAMILY REGULATORY PROTEIN"/>
    <property type="match status" value="1"/>
</dbReference>
<dbReference type="PROSITE" id="PS50995">
    <property type="entry name" value="HTH_MARR_2"/>
    <property type="match status" value="1"/>
</dbReference>
<name>A0ABQ1I5Z3_9ALTE</name>
<organism evidence="2 3">
    <name type="scientific">Agarivorans gilvus</name>
    <dbReference type="NCBI Taxonomy" id="680279"/>
    <lineage>
        <taxon>Bacteria</taxon>
        <taxon>Pseudomonadati</taxon>
        <taxon>Pseudomonadota</taxon>
        <taxon>Gammaproteobacteria</taxon>
        <taxon>Alteromonadales</taxon>
        <taxon>Alteromonadaceae</taxon>
        <taxon>Agarivorans</taxon>
    </lineage>
</organism>
<dbReference type="InterPro" id="IPR039422">
    <property type="entry name" value="MarR/SlyA-like"/>
</dbReference>
<dbReference type="SMART" id="SM00347">
    <property type="entry name" value="HTH_MARR"/>
    <property type="match status" value="1"/>
</dbReference>